<dbReference type="EMBL" id="VFLP01000006">
    <property type="protein sequence ID" value="TRX97500.1"/>
    <property type="molecule type" value="Genomic_DNA"/>
</dbReference>
<dbReference type="OrthoDB" id="2947935at2759"/>
<evidence type="ECO:0000256" key="1">
    <source>
        <dbReference type="SAM" id="SignalP"/>
    </source>
</evidence>
<dbReference type="AlphaFoldDB" id="A0A553IBC3"/>
<comment type="caution">
    <text evidence="3">The sequence shown here is derived from an EMBL/GenBank/DDBJ whole genome shotgun (WGS) entry which is preliminary data.</text>
</comment>
<reference evidence="4" key="1">
    <citation type="submission" date="2019-06" db="EMBL/GenBank/DDBJ databases">
        <title>Draft genome sequence of the griseofulvin-producing fungus Xylaria cubensis strain G536.</title>
        <authorList>
            <person name="Mead M.E."/>
            <person name="Raja H.A."/>
            <person name="Steenwyk J.L."/>
            <person name="Knowles S.L."/>
            <person name="Oberlies N.H."/>
            <person name="Rokas A."/>
        </authorList>
    </citation>
    <scope>NUCLEOTIDE SEQUENCE [LARGE SCALE GENOMIC DNA]</scope>
    <source>
        <strain evidence="4">G536</strain>
    </source>
</reference>
<dbReference type="SUPFAM" id="SSF51322">
    <property type="entry name" value="Cyanovirin-N"/>
    <property type="match status" value="1"/>
</dbReference>
<organism evidence="3 4">
    <name type="scientific">Xylaria flabelliformis</name>
    <dbReference type="NCBI Taxonomy" id="2512241"/>
    <lineage>
        <taxon>Eukaryota</taxon>
        <taxon>Fungi</taxon>
        <taxon>Dikarya</taxon>
        <taxon>Ascomycota</taxon>
        <taxon>Pezizomycotina</taxon>
        <taxon>Sordariomycetes</taxon>
        <taxon>Xylariomycetidae</taxon>
        <taxon>Xylariales</taxon>
        <taxon>Xylariaceae</taxon>
        <taxon>Xylaria</taxon>
    </lineage>
</organism>
<dbReference type="Gene3D" id="2.30.60.10">
    <property type="entry name" value="Cyanovirin-N"/>
    <property type="match status" value="1"/>
</dbReference>
<evidence type="ECO:0000313" key="3">
    <source>
        <dbReference type="EMBL" id="TRX97500.1"/>
    </source>
</evidence>
<keyword evidence="4" id="KW-1185">Reference proteome</keyword>
<keyword evidence="1" id="KW-0732">Signal</keyword>
<feature type="domain" description="Cyanovirin-N" evidence="2">
    <location>
        <begin position="70"/>
        <end position="156"/>
    </location>
</feature>
<accession>A0A553IBC3</accession>
<dbReference type="InterPro" id="IPR011058">
    <property type="entry name" value="Cyanovirin-N"/>
</dbReference>
<gene>
    <name evidence="3" type="ORF">FHL15_001778</name>
</gene>
<proteinExistence type="predicted"/>
<dbReference type="InterPro" id="IPR036673">
    <property type="entry name" value="Cyanovirin-N_sf"/>
</dbReference>
<protein>
    <recommendedName>
        <fullName evidence="2">Cyanovirin-N domain-containing protein</fullName>
    </recommendedName>
</protein>
<evidence type="ECO:0000259" key="2">
    <source>
        <dbReference type="Pfam" id="PF08881"/>
    </source>
</evidence>
<sequence length="178" mass="19536">MQFAAPIIAAVLGILLLSGVSATPVNSTMSMMVQSAMLLSPQSISVTGRVESYTQSCFGTVWLAPQWPPQVWLQATCPNKQGKKTSTVINLNRCIANYNGVMHPVPDGHFGYTCQRNYWKLYNGQTLKVECDGPHGVVKSSLELGDFITNDDGQLRCFDFHGCTPHTPGCSDMPPWPW</sequence>
<dbReference type="Pfam" id="PF08881">
    <property type="entry name" value="CVNH"/>
    <property type="match status" value="1"/>
</dbReference>
<dbReference type="Proteomes" id="UP000319160">
    <property type="component" value="Unassembled WGS sequence"/>
</dbReference>
<feature type="chain" id="PRO_5022162662" description="Cyanovirin-N domain-containing protein" evidence="1">
    <location>
        <begin position="23"/>
        <end position="178"/>
    </location>
</feature>
<dbReference type="STRING" id="2512241.A0A553IBC3"/>
<feature type="signal peptide" evidence="1">
    <location>
        <begin position="1"/>
        <end position="22"/>
    </location>
</feature>
<name>A0A553IBC3_9PEZI</name>
<evidence type="ECO:0000313" key="4">
    <source>
        <dbReference type="Proteomes" id="UP000319160"/>
    </source>
</evidence>